<comment type="caution">
    <text evidence="1">The sequence shown here is derived from an EMBL/GenBank/DDBJ whole genome shotgun (WGS) entry which is preliminary data.</text>
</comment>
<dbReference type="Proteomes" id="UP001642409">
    <property type="component" value="Unassembled WGS sequence"/>
</dbReference>
<accession>A0AA86TNR9</accession>
<proteinExistence type="predicted"/>
<dbReference type="EMBL" id="CATOUU010000302">
    <property type="protein sequence ID" value="CAI9924069.1"/>
    <property type="molecule type" value="Genomic_DNA"/>
</dbReference>
<reference evidence="1" key="1">
    <citation type="submission" date="2023-06" db="EMBL/GenBank/DDBJ databases">
        <authorList>
            <person name="Kurt Z."/>
        </authorList>
    </citation>
    <scope>NUCLEOTIDE SEQUENCE</scope>
</reference>
<protein>
    <submittedName>
        <fullName evidence="1">Uncharacterized protein</fullName>
    </submittedName>
</protein>
<dbReference type="EMBL" id="CAXDID020000093">
    <property type="protein sequence ID" value="CAL6023333.1"/>
    <property type="molecule type" value="Genomic_DNA"/>
</dbReference>
<keyword evidence="3" id="KW-1185">Reference proteome</keyword>
<sequence length="126" mass="15025">MQKHKQNEKINTAQNNQAILISQLLRKFNDEKVSAKREMQALEKLLYVKTMELEKVRKIALKILQERANLEGVLYKCLDETFQRKDNYESIAKEYAYHLNFKQTFQTHVLKNQLYLNNVLQFSTCI</sequence>
<evidence type="ECO:0000313" key="3">
    <source>
        <dbReference type="Proteomes" id="UP001642409"/>
    </source>
</evidence>
<dbReference type="AlphaFoldDB" id="A0AA86TNR9"/>
<evidence type="ECO:0000313" key="2">
    <source>
        <dbReference type="EMBL" id="CAL6023333.1"/>
    </source>
</evidence>
<gene>
    <name evidence="1" type="ORF">HINF_LOCUS11714</name>
    <name evidence="2" type="ORF">HINF_LOCUS29082</name>
</gene>
<reference evidence="2 3" key="2">
    <citation type="submission" date="2024-07" db="EMBL/GenBank/DDBJ databases">
        <authorList>
            <person name="Akdeniz Z."/>
        </authorList>
    </citation>
    <scope>NUCLEOTIDE SEQUENCE [LARGE SCALE GENOMIC DNA]</scope>
</reference>
<name>A0AA86TNR9_9EUKA</name>
<evidence type="ECO:0000313" key="1">
    <source>
        <dbReference type="EMBL" id="CAI9924069.1"/>
    </source>
</evidence>
<organism evidence="1">
    <name type="scientific">Hexamita inflata</name>
    <dbReference type="NCBI Taxonomy" id="28002"/>
    <lineage>
        <taxon>Eukaryota</taxon>
        <taxon>Metamonada</taxon>
        <taxon>Diplomonadida</taxon>
        <taxon>Hexamitidae</taxon>
        <taxon>Hexamitinae</taxon>
        <taxon>Hexamita</taxon>
    </lineage>
</organism>